<keyword evidence="2" id="KW-1185">Reference proteome</keyword>
<organism evidence="1 2">
    <name type="scientific">Actinomycetospora termitidis</name>
    <dbReference type="NCBI Taxonomy" id="3053470"/>
    <lineage>
        <taxon>Bacteria</taxon>
        <taxon>Bacillati</taxon>
        <taxon>Actinomycetota</taxon>
        <taxon>Actinomycetes</taxon>
        <taxon>Pseudonocardiales</taxon>
        <taxon>Pseudonocardiaceae</taxon>
        <taxon>Actinomycetospora</taxon>
    </lineage>
</organism>
<sequence length="295" mass="31439">MGTTLRMLWGTAHREAVDLADLRVVDWAEEIGRRHVSSLPERGARVRASDGGRFVLARDRHDAPRDPEITAAVRLDVVDTRDDGRRTRTRVRAWRGPAPQTDEGVEAWVLVDVEVLDPPDADAAHPTVPEFVPGLLARLPGGRGGTPLPASILRLPSAAAVEDLIRPAGRDVPVVVVESPRDPAPSALRVVETAAHQAARALAGIAVVVLAPAGANPGAMVLQVPSAPGYLVGAERVARPGEAARTARELLGPRSADVALPRTALQALDRLGPQVPDELVEKMAEVPRDRYPFAP</sequence>
<accession>A0ABT7M9E7</accession>
<protein>
    <submittedName>
        <fullName evidence="1">Uncharacterized protein</fullName>
    </submittedName>
</protein>
<proteinExistence type="predicted"/>
<name>A0ABT7M9E7_9PSEU</name>
<dbReference type="RefSeq" id="WP_286053481.1">
    <property type="nucleotide sequence ID" value="NZ_JASVWF010000003.1"/>
</dbReference>
<comment type="caution">
    <text evidence="1">The sequence shown here is derived from an EMBL/GenBank/DDBJ whole genome shotgun (WGS) entry which is preliminary data.</text>
</comment>
<evidence type="ECO:0000313" key="1">
    <source>
        <dbReference type="EMBL" id="MDL5157076.1"/>
    </source>
</evidence>
<reference evidence="1 2" key="1">
    <citation type="submission" date="2023-06" db="EMBL/GenBank/DDBJ databases">
        <title>Actinomycetospora Odt1-22.</title>
        <authorList>
            <person name="Supong K."/>
        </authorList>
    </citation>
    <scope>NUCLEOTIDE SEQUENCE [LARGE SCALE GENOMIC DNA]</scope>
    <source>
        <strain evidence="1 2">Odt1-22</strain>
    </source>
</reference>
<dbReference type="EMBL" id="JASVWF010000003">
    <property type="protein sequence ID" value="MDL5157076.1"/>
    <property type="molecule type" value="Genomic_DNA"/>
</dbReference>
<evidence type="ECO:0000313" key="2">
    <source>
        <dbReference type="Proteomes" id="UP001231924"/>
    </source>
</evidence>
<dbReference type="Proteomes" id="UP001231924">
    <property type="component" value="Unassembled WGS sequence"/>
</dbReference>
<gene>
    <name evidence="1" type="ORF">QRT03_13990</name>
</gene>